<dbReference type="EMBL" id="VSRR010107071">
    <property type="protein sequence ID" value="MPC96722.1"/>
    <property type="molecule type" value="Genomic_DNA"/>
</dbReference>
<name>A0A5B7JKG1_PORTR</name>
<dbReference type="Proteomes" id="UP000324222">
    <property type="component" value="Unassembled WGS sequence"/>
</dbReference>
<dbReference type="AlphaFoldDB" id="A0A5B7JKG1"/>
<protein>
    <submittedName>
        <fullName evidence="2">Uncharacterized protein</fullName>
    </submittedName>
</protein>
<proteinExistence type="predicted"/>
<organism evidence="2 3">
    <name type="scientific">Portunus trituberculatus</name>
    <name type="common">Swimming crab</name>
    <name type="synonym">Neptunus trituberculatus</name>
    <dbReference type="NCBI Taxonomy" id="210409"/>
    <lineage>
        <taxon>Eukaryota</taxon>
        <taxon>Metazoa</taxon>
        <taxon>Ecdysozoa</taxon>
        <taxon>Arthropoda</taxon>
        <taxon>Crustacea</taxon>
        <taxon>Multicrustacea</taxon>
        <taxon>Malacostraca</taxon>
        <taxon>Eumalacostraca</taxon>
        <taxon>Eucarida</taxon>
        <taxon>Decapoda</taxon>
        <taxon>Pleocyemata</taxon>
        <taxon>Brachyura</taxon>
        <taxon>Eubrachyura</taxon>
        <taxon>Portunoidea</taxon>
        <taxon>Portunidae</taxon>
        <taxon>Portuninae</taxon>
        <taxon>Portunus</taxon>
    </lineage>
</organism>
<accession>A0A5B7JKG1</accession>
<gene>
    <name evidence="2" type="ORF">E2C01_091998</name>
</gene>
<reference evidence="2 3" key="1">
    <citation type="submission" date="2019-05" db="EMBL/GenBank/DDBJ databases">
        <title>Another draft genome of Portunus trituberculatus and its Hox gene families provides insights of decapod evolution.</title>
        <authorList>
            <person name="Jeong J.-H."/>
            <person name="Song I."/>
            <person name="Kim S."/>
            <person name="Choi T."/>
            <person name="Kim D."/>
            <person name="Ryu S."/>
            <person name="Kim W."/>
        </authorList>
    </citation>
    <scope>NUCLEOTIDE SEQUENCE [LARGE SCALE GENOMIC DNA]</scope>
    <source>
        <tissue evidence="2">Muscle</tissue>
    </source>
</reference>
<feature type="region of interest" description="Disordered" evidence="1">
    <location>
        <begin position="37"/>
        <end position="62"/>
    </location>
</feature>
<keyword evidence="3" id="KW-1185">Reference proteome</keyword>
<comment type="caution">
    <text evidence="2">The sequence shown here is derived from an EMBL/GenBank/DDBJ whole genome shotgun (WGS) entry which is preliminary data.</text>
</comment>
<sequence>MLAAGTSWGQCVAWDWPGALPTRGLIRDKDVLITGLGEEEEEKEEEEEEEEEGEEELCLPGT</sequence>
<evidence type="ECO:0000313" key="2">
    <source>
        <dbReference type="EMBL" id="MPC96722.1"/>
    </source>
</evidence>
<evidence type="ECO:0000313" key="3">
    <source>
        <dbReference type="Proteomes" id="UP000324222"/>
    </source>
</evidence>
<evidence type="ECO:0000256" key="1">
    <source>
        <dbReference type="SAM" id="MobiDB-lite"/>
    </source>
</evidence>